<dbReference type="AlphaFoldDB" id="A0A0G4LA95"/>
<organism evidence="2 3">
    <name type="scientific">Verticillium longisporum</name>
    <name type="common">Verticillium dahliae var. longisporum</name>
    <dbReference type="NCBI Taxonomy" id="100787"/>
    <lineage>
        <taxon>Eukaryota</taxon>
        <taxon>Fungi</taxon>
        <taxon>Dikarya</taxon>
        <taxon>Ascomycota</taxon>
        <taxon>Pezizomycotina</taxon>
        <taxon>Sordariomycetes</taxon>
        <taxon>Hypocreomycetidae</taxon>
        <taxon>Glomerellales</taxon>
        <taxon>Plectosphaerellaceae</taxon>
        <taxon>Verticillium</taxon>
    </lineage>
</organism>
<evidence type="ECO:0000256" key="1">
    <source>
        <dbReference type="SAM" id="MobiDB-lite"/>
    </source>
</evidence>
<evidence type="ECO:0000313" key="3">
    <source>
        <dbReference type="Proteomes" id="UP000045706"/>
    </source>
</evidence>
<name>A0A0G4LA95_VERLO</name>
<proteinExistence type="predicted"/>
<sequence>MATSWTRISGRITTRKRADKTYSGRPAPTKHGRLPSPPPPTAPQQTSRRYSLETAKEQAPLPFPKPVHDTMKSRVQKLRAVDVGSSVGRQHVRGVFRVIPEVGRRNGRRVQDSAKHGAGSRQGPRERGRKRKSKNEQTAGGRRGQNSGQAVDIGEARRCGSRGARDAPGRTGRPHSDDSLEVPETRGPPT</sequence>
<dbReference type="Proteomes" id="UP000045706">
    <property type="component" value="Unassembled WGS sequence"/>
</dbReference>
<feature type="region of interest" description="Disordered" evidence="1">
    <location>
        <begin position="1"/>
        <end position="71"/>
    </location>
</feature>
<feature type="region of interest" description="Disordered" evidence="1">
    <location>
        <begin position="100"/>
        <end position="190"/>
    </location>
</feature>
<feature type="compositionally biased region" description="Basic and acidic residues" evidence="1">
    <location>
        <begin position="154"/>
        <end position="178"/>
    </location>
</feature>
<reference evidence="3" key="1">
    <citation type="submission" date="2015-05" db="EMBL/GenBank/DDBJ databases">
        <authorList>
            <person name="Fogelqvist Johan"/>
        </authorList>
    </citation>
    <scope>NUCLEOTIDE SEQUENCE [LARGE SCALE GENOMIC DNA]</scope>
</reference>
<evidence type="ECO:0000313" key="2">
    <source>
        <dbReference type="EMBL" id="CRK18620.1"/>
    </source>
</evidence>
<accession>A0A0G4LA95</accession>
<gene>
    <name evidence="2" type="ORF">BN1723_011648</name>
</gene>
<dbReference type="EMBL" id="CVQI01009113">
    <property type="protein sequence ID" value="CRK18620.1"/>
    <property type="molecule type" value="Genomic_DNA"/>
</dbReference>
<protein>
    <submittedName>
        <fullName evidence="2">Uncharacterized protein</fullName>
    </submittedName>
</protein>